<keyword evidence="3" id="KW-0081">Bacteriolytic enzyme</keyword>
<dbReference type="Proteomes" id="UP001159363">
    <property type="component" value="Chromosome 14"/>
</dbReference>
<keyword evidence="5" id="KW-0326">Glycosidase</keyword>
<accession>A0ABQ9G4P4</accession>
<evidence type="ECO:0000259" key="8">
    <source>
        <dbReference type="PROSITE" id="PS00128"/>
    </source>
</evidence>
<organism evidence="9 10">
    <name type="scientific">Dryococelus australis</name>
    <dbReference type="NCBI Taxonomy" id="614101"/>
    <lineage>
        <taxon>Eukaryota</taxon>
        <taxon>Metazoa</taxon>
        <taxon>Ecdysozoa</taxon>
        <taxon>Arthropoda</taxon>
        <taxon>Hexapoda</taxon>
        <taxon>Insecta</taxon>
        <taxon>Pterygota</taxon>
        <taxon>Neoptera</taxon>
        <taxon>Polyneoptera</taxon>
        <taxon>Phasmatodea</taxon>
        <taxon>Verophasmatodea</taxon>
        <taxon>Anareolatae</taxon>
        <taxon>Phasmatidae</taxon>
        <taxon>Eurycanthinae</taxon>
        <taxon>Dryococelus</taxon>
    </lineage>
</organism>
<name>A0ABQ9G4P4_9NEOP</name>
<proteinExistence type="inferred from homology"/>
<dbReference type="EC" id="3.2.1.17" evidence="2"/>
<dbReference type="SMART" id="SM00263">
    <property type="entry name" value="LYZ1"/>
    <property type="match status" value="1"/>
</dbReference>
<keyword evidence="7" id="KW-0732">Signal</keyword>
<dbReference type="Pfam" id="PF00062">
    <property type="entry name" value="Lys"/>
    <property type="match status" value="1"/>
</dbReference>
<sequence>MCPLLTAVLCVLMASASMTHAKTYTRCELARELRFKLEVPADQVPVWVCIAEHESEYNTSAVGPTGDHGLFQISQLYWCSPPGVGWACGVTCAELEDDDIADDVACARRIFREHQRLSGNGFSAWAVYRPHCTGVDLGRYVEGCFDGGKAGVIDAGAALRRNELVKRRADLRILQRNIFLRRYFGSQKW</sequence>
<protein>
    <recommendedName>
        <fullName evidence="2">lysozyme</fullName>
        <ecNumber evidence="2">3.2.1.17</ecNumber>
    </recommendedName>
</protein>
<reference evidence="9 10" key="1">
    <citation type="submission" date="2023-02" db="EMBL/GenBank/DDBJ databases">
        <title>LHISI_Scaffold_Assembly.</title>
        <authorList>
            <person name="Stuart O.P."/>
            <person name="Cleave R."/>
            <person name="Magrath M.J.L."/>
            <person name="Mikheyev A.S."/>
        </authorList>
    </citation>
    <scope>NUCLEOTIDE SEQUENCE [LARGE SCALE GENOMIC DNA]</scope>
    <source>
        <strain evidence="9">Daus_M_001</strain>
        <tissue evidence="9">Leg muscle</tissue>
    </source>
</reference>
<evidence type="ECO:0000256" key="1">
    <source>
        <dbReference type="ARBA" id="ARBA00000632"/>
    </source>
</evidence>
<comment type="similarity">
    <text evidence="6">Belongs to the glycosyl hydrolase 22 family.</text>
</comment>
<evidence type="ECO:0000256" key="5">
    <source>
        <dbReference type="ARBA" id="ARBA00023295"/>
    </source>
</evidence>
<evidence type="ECO:0000256" key="7">
    <source>
        <dbReference type="SAM" id="SignalP"/>
    </source>
</evidence>
<evidence type="ECO:0000256" key="6">
    <source>
        <dbReference type="RuleBase" id="RU004440"/>
    </source>
</evidence>
<dbReference type="InterPro" id="IPR019799">
    <property type="entry name" value="Glyco_hydro_22_CS"/>
</dbReference>
<feature type="chain" id="PRO_5046183459" description="lysozyme" evidence="7">
    <location>
        <begin position="22"/>
        <end position="189"/>
    </location>
</feature>
<dbReference type="PROSITE" id="PS00128">
    <property type="entry name" value="GLYCOSYL_HYDROL_F22_1"/>
    <property type="match status" value="1"/>
</dbReference>
<dbReference type="SUPFAM" id="SSF53955">
    <property type="entry name" value="Lysozyme-like"/>
    <property type="match status" value="1"/>
</dbReference>
<keyword evidence="4" id="KW-1015">Disulfide bond</keyword>
<dbReference type="EMBL" id="JARBHB010000015">
    <property type="protein sequence ID" value="KAJ8867429.1"/>
    <property type="molecule type" value="Genomic_DNA"/>
</dbReference>
<dbReference type="PROSITE" id="PS51348">
    <property type="entry name" value="GLYCOSYL_HYDROL_F22_2"/>
    <property type="match status" value="1"/>
</dbReference>
<dbReference type="CDD" id="cd16899">
    <property type="entry name" value="LYZ_C_invert"/>
    <property type="match status" value="1"/>
</dbReference>
<evidence type="ECO:0000256" key="2">
    <source>
        <dbReference type="ARBA" id="ARBA00012732"/>
    </source>
</evidence>
<evidence type="ECO:0000256" key="3">
    <source>
        <dbReference type="ARBA" id="ARBA00022638"/>
    </source>
</evidence>
<evidence type="ECO:0000313" key="10">
    <source>
        <dbReference type="Proteomes" id="UP001159363"/>
    </source>
</evidence>
<keyword evidence="5" id="KW-0378">Hydrolase</keyword>
<feature type="signal peptide" evidence="7">
    <location>
        <begin position="1"/>
        <end position="21"/>
    </location>
</feature>
<dbReference type="InterPro" id="IPR001916">
    <property type="entry name" value="Glyco_hydro_22"/>
</dbReference>
<dbReference type="PRINTS" id="PR00135">
    <property type="entry name" value="LYZLACT"/>
</dbReference>
<evidence type="ECO:0000256" key="4">
    <source>
        <dbReference type="ARBA" id="ARBA00023157"/>
    </source>
</evidence>
<feature type="domain" description="Glycosyl hydrolases family 22 (GH22)" evidence="8">
    <location>
        <begin position="88"/>
        <end position="106"/>
    </location>
</feature>
<keyword evidence="3" id="KW-0929">Antimicrobial</keyword>
<comment type="caution">
    <text evidence="9">The sequence shown here is derived from an EMBL/GenBank/DDBJ whole genome shotgun (WGS) entry which is preliminary data.</text>
</comment>
<evidence type="ECO:0000313" key="9">
    <source>
        <dbReference type="EMBL" id="KAJ8867429.1"/>
    </source>
</evidence>
<comment type="catalytic activity">
    <reaction evidence="1">
        <text>Hydrolysis of (1-&gt;4)-beta-linkages between N-acetylmuramic acid and N-acetyl-D-glucosamine residues in a peptidoglycan and between N-acetyl-D-glucosamine residues in chitodextrins.</text>
        <dbReference type="EC" id="3.2.1.17"/>
    </reaction>
</comment>
<dbReference type="Gene3D" id="1.10.530.10">
    <property type="match status" value="1"/>
</dbReference>
<keyword evidence="10" id="KW-1185">Reference proteome</keyword>
<dbReference type="InterPro" id="IPR023346">
    <property type="entry name" value="Lysozyme-like_dom_sf"/>
</dbReference>
<dbReference type="PANTHER" id="PTHR11407">
    <property type="entry name" value="LYSOZYME C"/>
    <property type="match status" value="1"/>
</dbReference>
<gene>
    <name evidence="9" type="ORF">PR048_031230</name>
</gene>
<dbReference type="PANTHER" id="PTHR11407:SF63">
    <property type="entry name" value="LYSOZYME C"/>
    <property type="match status" value="1"/>
</dbReference>